<dbReference type="Proteomes" id="UP000324222">
    <property type="component" value="Unassembled WGS sequence"/>
</dbReference>
<comment type="caution">
    <text evidence="1">The sequence shown here is derived from an EMBL/GenBank/DDBJ whole genome shotgun (WGS) entry which is preliminary data.</text>
</comment>
<sequence>MVYCTVGPEEGRRVRDQGMTGVLNECFLGRWDPCMCPPPRRVIVPRLCRAGRFILSSKLFWSSCPVETLCASHLCGP</sequence>
<dbReference type="AlphaFoldDB" id="A0A5B7GV42"/>
<name>A0A5B7GV42_PORTR</name>
<evidence type="ECO:0000313" key="1">
    <source>
        <dbReference type="EMBL" id="MPC61486.1"/>
    </source>
</evidence>
<reference evidence="1 2" key="1">
    <citation type="submission" date="2019-05" db="EMBL/GenBank/DDBJ databases">
        <title>Another draft genome of Portunus trituberculatus and its Hox gene families provides insights of decapod evolution.</title>
        <authorList>
            <person name="Jeong J.-H."/>
            <person name="Song I."/>
            <person name="Kim S."/>
            <person name="Choi T."/>
            <person name="Kim D."/>
            <person name="Ryu S."/>
            <person name="Kim W."/>
        </authorList>
    </citation>
    <scope>NUCLEOTIDE SEQUENCE [LARGE SCALE GENOMIC DNA]</scope>
    <source>
        <tissue evidence="1">Muscle</tissue>
    </source>
</reference>
<protein>
    <submittedName>
        <fullName evidence="1">Uncharacterized protein</fullName>
    </submittedName>
</protein>
<keyword evidence="2" id="KW-1185">Reference proteome</keyword>
<accession>A0A5B7GV42</accession>
<evidence type="ECO:0000313" key="2">
    <source>
        <dbReference type="Proteomes" id="UP000324222"/>
    </source>
</evidence>
<gene>
    <name evidence="1" type="ORF">E2C01_055558</name>
</gene>
<dbReference type="EMBL" id="VSRR010018583">
    <property type="protein sequence ID" value="MPC61486.1"/>
    <property type="molecule type" value="Genomic_DNA"/>
</dbReference>
<organism evidence="1 2">
    <name type="scientific">Portunus trituberculatus</name>
    <name type="common">Swimming crab</name>
    <name type="synonym">Neptunus trituberculatus</name>
    <dbReference type="NCBI Taxonomy" id="210409"/>
    <lineage>
        <taxon>Eukaryota</taxon>
        <taxon>Metazoa</taxon>
        <taxon>Ecdysozoa</taxon>
        <taxon>Arthropoda</taxon>
        <taxon>Crustacea</taxon>
        <taxon>Multicrustacea</taxon>
        <taxon>Malacostraca</taxon>
        <taxon>Eumalacostraca</taxon>
        <taxon>Eucarida</taxon>
        <taxon>Decapoda</taxon>
        <taxon>Pleocyemata</taxon>
        <taxon>Brachyura</taxon>
        <taxon>Eubrachyura</taxon>
        <taxon>Portunoidea</taxon>
        <taxon>Portunidae</taxon>
        <taxon>Portuninae</taxon>
        <taxon>Portunus</taxon>
    </lineage>
</organism>
<proteinExistence type="predicted"/>